<name>A0A926NY34_9HYPH</name>
<evidence type="ECO:0000256" key="1">
    <source>
        <dbReference type="PROSITE-ProRule" id="PRU00169"/>
    </source>
</evidence>
<dbReference type="InterPro" id="IPR001789">
    <property type="entry name" value="Sig_transdc_resp-reg_receiver"/>
</dbReference>
<dbReference type="Proteomes" id="UP000598467">
    <property type="component" value="Unassembled WGS sequence"/>
</dbReference>
<feature type="domain" description="Response regulatory" evidence="2">
    <location>
        <begin position="8"/>
        <end position="123"/>
    </location>
</feature>
<dbReference type="GO" id="GO:0000160">
    <property type="term" value="P:phosphorelay signal transduction system"/>
    <property type="evidence" value="ECO:0007669"/>
    <property type="project" value="InterPro"/>
</dbReference>
<dbReference type="SMART" id="SM00448">
    <property type="entry name" value="REC"/>
    <property type="match status" value="1"/>
</dbReference>
<dbReference type="Pfam" id="PF13487">
    <property type="entry name" value="HD_5"/>
    <property type="match status" value="1"/>
</dbReference>
<dbReference type="PANTHER" id="PTHR45228:SF4">
    <property type="entry name" value="LIPOPROTEIN"/>
    <property type="match status" value="1"/>
</dbReference>
<sequence length="399" mass="44480">MERKRPDQILVVDTDTKVLEAFVRLFQDKAQVITFAETESALKWLKENGGVSVIVTALNVPGRGGSAFLHASEAFAPHASRIILTTETSVDRLKEAVNERHIFMFLNKPCSATELTAAVDGALAHYAQLTYERQMLEKTLSGSVKLLIEMLALFHTEAFRRTPIMRAQALKIAKKLSIKRTWELEMAVMFSPLGEALLPREILGRYRAAKTLTDQERRVLATAPAQTKHLLQNIPQLERVADVLYLSGRGFDGSGFPEDGPTAKDIPLNSRIIKLLTDLWYASPETGVDAAAFEALTINKKQYDPHLLEIAKACLLDEVEAPQKRKITACYIRALKPGDILIDDALTEGTHELVLSSGHELTETTIRRLEQFDKVSGVRQPIRVHRAVKLEEEPKAVNA</sequence>
<proteinExistence type="predicted"/>
<evidence type="ECO:0000313" key="3">
    <source>
        <dbReference type="EMBL" id="MBD1546210.1"/>
    </source>
</evidence>
<dbReference type="EMBL" id="JABFCZ010000007">
    <property type="protein sequence ID" value="MBD1546210.1"/>
    <property type="molecule type" value="Genomic_DNA"/>
</dbReference>
<dbReference type="InterPro" id="IPR011006">
    <property type="entry name" value="CheY-like_superfamily"/>
</dbReference>
<dbReference type="RefSeq" id="WP_190290877.1">
    <property type="nucleotide sequence ID" value="NZ_JABFCZ010000007.1"/>
</dbReference>
<dbReference type="Gene3D" id="3.40.50.2300">
    <property type="match status" value="1"/>
</dbReference>
<evidence type="ECO:0000313" key="4">
    <source>
        <dbReference type="Proteomes" id="UP000598467"/>
    </source>
</evidence>
<protein>
    <submittedName>
        <fullName evidence="3">Response regulator</fullName>
    </submittedName>
</protein>
<comment type="caution">
    <text evidence="1">Lacks conserved residue(s) required for the propagation of feature annotation.</text>
</comment>
<evidence type="ECO:0000259" key="2">
    <source>
        <dbReference type="PROSITE" id="PS50110"/>
    </source>
</evidence>
<dbReference type="PANTHER" id="PTHR45228">
    <property type="entry name" value="CYCLIC DI-GMP PHOSPHODIESTERASE TM_0186-RELATED"/>
    <property type="match status" value="1"/>
</dbReference>
<dbReference type="InterPro" id="IPR052020">
    <property type="entry name" value="Cyclic_di-GMP/3'3'-cGAMP_PDE"/>
</dbReference>
<dbReference type="Pfam" id="PF00072">
    <property type="entry name" value="Response_reg"/>
    <property type="match status" value="1"/>
</dbReference>
<dbReference type="SUPFAM" id="SSF52172">
    <property type="entry name" value="CheY-like"/>
    <property type="match status" value="1"/>
</dbReference>
<dbReference type="Gene3D" id="1.10.3210.10">
    <property type="entry name" value="Hypothetical protein af1432"/>
    <property type="match status" value="1"/>
</dbReference>
<accession>A0A926NY34</accession>
<dbReference type="PROSITE" id="PS50110">
    <property type="entry name" value="RESPONSE_REGULATORY"/>
    <property type="match status" value="1"/>
</dbReference>
<dbReference type="AlphaFoldDB" id="A0A926NY34"/>
<gene>
    <name evidence="3" type="ORF">HK439_08050</name>
</gene>
<comment type="caution">
    <text evidence="3">The sequence shown here is derived from an EMBL/GenBank/DDBJ whole genome shotgun (WGS) entry which is preliminary data.</text>
</comment>
<organism evidence="3 4">
    <name type="scientific">Roseibium aggregatum</name>
    <dbReference type="NCBI Taxonomy" id="187304"/>
    <lineage>
        <taxon>Bacteria</taxon>
        <taxon>Pseudomonadati</taxon>
        <taxon>Pseudomonadota</taxon>
        <taxon>Alphaproteobacteria</taxon>
        <taxon>Hyphomicrobiales</taxon>
        <taxon>Stappiaceae</taxon>
        <taxon>Roseibium</taxon>
    </lineage>
</organism>
<reference evidence="3" key="1">
    <citation type="submission" date="2020-05" db="EMBL/GenBank/DDBJ databases">
        <title>Identification of trans-AT polyketide cluster in two marine bacteria, producers of a novel glutaramide-containing polyketide sesbanimide D and analogs.</title>
        <authorList>
            <person name="Kacar D."/>
            <person name="Rodriguez P."/>
            <person name="Canedo L."/>
            <person name="Gonzalez E."/>
            <person name="Galan B."/>
            <person name="De La Calle F."/>
            <person name="Garcia J.L."/>
        </authorList>
    </citation>
    <scope>NUCLEOTIDE SEQUENCE</scope>
    <source>
        <strain evidence="3">PHM038</strain>
    </source>
</reference>